<gene>
    <name evidence="1" type="ORF">T03_3650</name>
</gene>
<reference evidence="1 2" key="1">
    <citation type="submission" date="2015-01" db="EMBL/GenBank/DDBJ databases">
        <title>Evolution of Trichinella species and genotypes.</title>
        <authorList>
            <person name="Korhonen P.K."/>
            <person name="Edoardo P."/>
            <person name="Giuseppe L.R."/>
            <person name="Gasser R.B."/>
        </authorList>
    </citation>
    <scope>NUCLEOTIDE SEQUENCE [LARGE SCALE GENOMIC DNA]</scope>
    <source>
        <strain evidence="1">ISS120</strain>
    </source>
</reference>
<protein>
    <submittedName>
        <fullName evidence="1">Uncharacterized protein</fullName>
    </submittedName>
</protein>
<name>A0A0V1CI89_TRIBR</name>
<keyword evidence="2" id="KW-1185">Reference proteome</keyword>
<comment type="caution">
    <text evidence="1">The sequence shown here is derived from an EMBL/GenBank/DDBJ whole genome shotgun (WGS) entry which is preliminary data.</text>
</comment>
<sequence length="153" mass="17091">MAILGVTNSPNFDAILCWLFHHVLMEWTTAYEWSELLIHCDASLYFEVSHLQNDFLHSRIRPSGNLNAVDSANRPFFVGDEYHCIDPFFDISAFVDEEKAPSLDSSLDESVLLGGWTSDDNSGESSVSEISSSISEYSLEGRISSLVDDLSDM</sequence>
<organism evidence="1 2">
    <name type="scientific">Trichinella britovi</name>
    <name type="common">Parasitic roundworm</name>
    <dbReference type="NCBI Taxonomy" id="45882"/>
    <lineage>
        <taxon>Eukaryota</taxon>
        <taxon>Metazoa</taxon>
        <taxon>Ecdysozoa</taxon>
        <taxon>Nematoda</taxon>
        <taxon>Enoplea</taxon>
        <taxon>Dorylaimia</taxon>
        <taxon>Trichinellida</taxon>
        <taxon>Trichinellidae</taxon>
        <taxon>Trichinella</taxon>
    </lineage>
</organism>
<dbReference type="AlphaFoldDB" id="A0A0V1CI89"/>
<dbReference type="Proteomes" id="UP000054653">
    <property type="component" value="Unassembled WGS sequence"/>
</dbReference>
<dbReference type="EMBL" id="JYDI01000191">
    <property type="protein sequence ID" value="KRY48925.1"/>
    <property type="molecule type" value="Genomic_DNA"/>
</dbReference>
<evidence type="ECO:0000313" key="1">
    <source>
        <dbReference type="EMBL" id="KRY48925.1"/>
    </source>
</evidence>
<evidence type="ECO:0000313" key="2">
    <source>
        <dbReference type="Proteomes" id="UP000054653"/>
    </source>
</evidence>
<proteinExistence type="predicted"/>
<accession>A0A0V1CI89</accession>